<evidence type="ECO:0000259" key="4">
    <source>
        <dbReference type="PROSITE" id="PS50043"/>
    </source>
</evidence>
<dbReference type="Gene3D" id="3.30.450.80">
    <property type="entry name" value="Transcription factor LuxR-like, autoinducer-binding domain"/>
    <property type="match status" value="1"/>
</dbReference>
<name>A0A397PAL2_9SPHN</name>
<dbReference type="SMART" id="SM00421">
    <property type="entry name" value="HTH_LUXR"/>
    <property type="match status" value="1"/>
</dbReference>
<dbReference type="SUPFAM" id="SSF46894">
    <property type="entry name" value="C-terminal effector domain of the bipartite response regulators"/>
    <property type="match status" value="1"/>
</dbReference>
<dbReference type="CDD" id="cd06170">
    <property type="entry name" value="LuxR_C_like"/>
    <property type="match status" value="1"/>
</dbReference>
<evidence type="ECO:0000256" key="3">
    <source>
        <dbReference type="ARBA" id="ARBA00023163"/>
    </source>
</evidence>
<evidence type="ECO:0000313" key="5">
    <source>
        <dbReference type="EMBL" id="RIA45998.1"/>
    </source>
</evidence>
<keyword evidence="1" id="KW-0805">Transcription regulation</keyword>
<dbReference type="PANTHER" id="PTHR44688:SF16">
    <property type="entry name" value="DNA-BINDING TRANSCRIPTIONAL ACTIVATOR DEVR_DOSR"/>
    <property type="match status" value="1"/>
</dbReference>
<keyword evidence="3" id="KW-0804">Transcription</keyword>
<dbReference type="PRINTS" id="PR00038">
    <property type="entry name" value="HTHLUXR"/>
</dbReference>
<dbReference type="Proteomes" id="UP000266568">
    <property type="component" value="Unassembled WGS sequence"/>
</dbReference>
<dbReference type="GO" id="GO:0003677">
    <property type="term" value="F:DNA binding"/>
    <property type="evidence" value="ECO:0007669"/>
    <property type="project" value="UniProtKB-KW"/>
</dbReference>
<organism evidence="5 6">
    <name type="scientific">Hephaestia caeni</name>
    <dbReference type="NCBI Taxonomy" id="645617"/>
    <lineage>
        <taxon>Bacteria</taxon>
        <taxon>Pseudomonadati</taxon>
        <taxon>Pseudomonadota</taxon>
        <taxon>Alphaproteobacteria</taxon>
        <taxon>Sphingomonadales</taxon>
        <taxon>Sphingomonadaceae</taxon>
        <taxon>Hephaestia</taxon>
    </lineage>
</organism>
<dbReference type="GO" id="GO:0006355">
    <property type="term" value="P:regulation of DNA-templated transcription"/>
    <property type="evidence" value="ECO:0007669"/>
    <property type="project" value="InterPro"/>
</dbReference>
<accession>A0A397PAL2</accession>
<protein>
    <submittedName>
        <fullName evidence="5">Autoinducer binding domain-containing protein</fullName>
    </submittedName>
</protein>
<sequence length="269" mass="29641">MFTNKLASNRGHDAKTVVEASTLFLRPGNANHPDILATLKASRSLSRLRDWLLDYARLLGFYGARYIHVGNFWTNEPDSSPHHPLRFLTTSPRDADDADDWLVRDPCAAQVRTAIAPFAYSTRTKAGLDPIQRIWLENERARGVSAGIIIPVQDSIQGPAYISLFGNDETGSRDMAERCGPDLAFAAAHFHAKAKQFVPLADWVPRLSAREQQVLRLASMGYTYAQSGEALGLSEKAIDYHLRNASDKLGAQSKLRAVVLAFAHGLATV</sequence>
<proteinExistence type="predicted"/>
<dbReference type="PANTHER" id="PTHR44688">
    <property type="entry name" value="DNA-BINDING TRANSCRIPTIONAL ACTIVATOR DEVR_DOSR"/>
    <property type="match status" value="1"/>
</dbReference>
<evidence type="ECO:0000313" key="6">
    <source>
        <dbReference type="Proteomes" id="UP000266568"/>
    </source>
</evidence>
<evidence type="ECO:0000256" key="2">
    <source>
        <dbReference type="ARBA" id="ARBA00023125"/>
    </source>
</evidence>
<dbReference type="Pfam" id="PF00196">
    <property type="entry name" value="GerE"/>
    <property type="match status" value="1"/>
</dbReference>
<keyword evidence="6" id="KW-1185">Reference proteome</keyword>
<reference evidence="5 6" key="1">
    <citation type="submission" date="2018-08" db="EMBL/GenBank/DDBJ databases">
        <title>Genomic Encyclopedia of Type Strains, Phase IV (KMG-IV): sequencing the most valuable type-strain genomes for metagenomic binning, comparative biology and taxonomic classification.</title>
        <authorList>
            <person name="Goeker M."/>
        </authorList>
    </citation>
    <scope>NUCLEOTIDE SEQUENCE [LARGE SCALE GENOMIC DNA]</scope>
    <source>
        <strain evidence="5 6">DSM 25527</strain>
    </source>
</reference>
<dbReference type="InterPro" id="IPR005143">
    <property type="entry name" value="TF_LuxR_autoind-bd_dom"/>
</dbReference>
<dbReference type="PROSITE" id="PS50043">
    <property type="entry name" value="HTH_LUXR_2"/>
    <property type="match status" value="1"/>
</dbReference>
<dbReference type="InterPro" id="IPR016032">
    <property type="entry name" value="Sig_transdc_resp-reg_C-effctor"/>
</dbReference>
<feature type="domain" description="HTH luxR-type" evidence="4">
    <location>
        <begin position="200"/>
        <end position="265"/>
    </location>
</feature>
<gene>
    <name evidence="5" type="ORF">DFR49_0527</name>
</gene>
<dbReference type="SUPFAM" id="SSF75516">
    <property type="entry name" value="Pheromone-binding domain of LuxR-like quorum-sensing transcription factors"/>
    <property type="match status" value="1"/>
</dbReference>
<dbReference type="RefSeq" id="WP_004211559.1">
    <property type="nucleotide sequence ID" value="NZ_QXDC01000002.1"/>
</dbReference>
<comment type="caution">
    <text evidence="5">The sequence shown here is derived from an EMBL/GenBank/DDBJ whole genome shotgun (WGS) entry which is preliminary data.</text>
</comment>
<dbReference type="InterPro" id="IPR036388">
    <property type="entry name" value="WH-like_DNA-bd_sf"/>
</dbReference>
<dbReference type="OrthoDB" id="3679796at2"/>
<dbReference type="AlphaFoldDB" id="A0A397PAL2"/>
<dbReference type="InterPro" id="IPR036693">
    <property type="entry name" value="TF_LuxR_autoind-bd_dom_sf"/>
</dbReference>
<dbReference type="InterPro" id="IPR000792">
    <property type="entry name" value="Tscrpt_reg_LuxR_C"/>
</dbReference>
<evidence type="ECO:0000256" key="1">
    <source>
        <dbReference type="ARBA" id="ARBA00023015"/>
    </source>
</evidence>
<keyword evidence="2" id="KW-0238">DNA-binding</keyword>
<dbReference type="Pfam" id="PF03472">
    <property type="entry name" value="Autoind_bind"/>
    <property type="match status" value="1"/>
</dbReference>
<dbReference type="EMBL" id="QXDC01000002">
    <property type="protein sequence ID" value="RIA45998.1"/>
    <property type="molecule type" value="Genomic_DNA"/>
</dbReference>
<dbReference type="Gene3D" id="1.10.10.10">
    <property type="entry name" value="Winged helix-like DNA-binding domain superfamily/Winged helix DNA-binding domain"/>
    <property type="match status" value="1"/>
</dbReference>